<organism evidence="3 4">
    <name type="scientific">Lasiosphaeria miniovina</name>
    <dbReference type="NCBI Taxonomy" id="1954250"/>
    <lineage>
        <taxon>Eukaryota</taxon>
        <taxon>Fungi</taxon>
        <taxon>Dikarya</taxon>
        <taxon>Ascomycota</taxon>
        <taxon>Pezizomycotina</taxon>
        <taxon>Sordariomycetes</taxon>
        <taxon>Sordariomycetidae</taxon>
        <taxon>Sordariales</taxon>
        <taxon>Lasiosphaeriaceae</taxon>
        <taxon>Lasiosphaeria</taxon>
    </lineage>
</organism>
<proteinExistence type="predicted"/>
<keyword evidence="2" id="KW-0732">Signal</keyword>
<feature type="compositionally biased region" description="Low complexity" evidence="1">
    <location>
        <begin position="97"/>
        <end position="122"/>
    </location>
</feature>
<feature type="signal peptide" evidence="2">
    <location>
        <begin position="1"/>
        <end position="26"/>
    </location>
</feature>
<name>A0AA40DR04_9PEZI</name>
<dbReference type="Proteomes" id="UP001172101">
    <property type="component" value="Unassembled WGS sequence"/>
</dbReference>
<evidence type="ECO:0000256" key="2">
    <source>
        <dbReference type="SAM" id="SignalP"/>
    </source>
</evidence>
<accession>A0AA40DR04</accession>
<dbReference type="RefSeq" id="XP_060294262.1">
    <property type="nucleotide sequence ID" value="XM_060446701.1"/>
</dbReference>
<reference evidence="3" key="1">
    <citation type="submission" date="2023-06" db="EMBL/GenBank/DDBJ databases">
        <title>Genome-scale phylogeny and comparative genomics of the fungal order Sordariales.</title>
        <authorList>
            <consortium name="Lawrence Berkeley National Laboratory"/>
            <person name="Hensen N."/>
            <person name="Bonometti L."/>
            <person name="Westerberg I."/>
            <person name="Brannstrom I.O."/>
            <person name="Guillou S."/>
            <person name="Cros-Aarteil S."/>
            <person name="Calhoun S."/>
            <person name="Haridas S."/>
            <person name="Kuo A."/>
            <person name="Mondo S."/>
            <person name="Pangilinan J."/>
            <person name="Riley R."/>
            <person name="LaButti K."/>
            <person name="Andreopoulos B."/>
            <person name="Lipzen A."/>
            <person name="Chen C."/>
            <person name="Yanf M."/>
            <person name="Daum C."/>
            <person name="Ng V."/>
            <person name="Clum A."/>
            <person name="Steindorff A."/>
            <person name="Ohm R."/>
            <person name="Martin F."/>
            <person name="Silar P."/>
            <person name="Natvig D."/>
            <person name="Lalanne C."/>
            <person name="Gautier V."/>
            <person name="Ament-velasquez S.L."/>
            <person name="Kruys A."/>
            <person name="Hutchinson M.I."/>
            <person name="Powell A.J."/>
            <person name="Barry K."/>
            <person name="Miller A.N."/>
            <person name="Grigoriev I.V."/>
            <person name="Debuchy R."/>
            <person name="Gladieux P."/>
            <person name="Thoren M.H."/>
            <person name="Johannesson H."/>
        </authorList>
    </citation>
    <scope>NUCLEOTIDE SEQUENCE</scope>
    <source>
        <strain evidence="3">SMH2392-1A</strain>
    </source>
</reference>
<dbReference type="EMBL" id="JAUIRO010000005">
    <property type="protein sequence ID" value="KAK0712939.1"/>
    <property type="molecule type" value="Genomic_DNA"/>
</dbReference>
<gene>
    <name evidence="3" type="ORF">B0T26DRAFT_780925</name>
</gene>
<feature type="compositionally biased region" description="Polar residues" evidence="1">
    <location>
        <begin position="87"/>
        <end position="96"/>
    </location>
</feature>
<dbReference type="GeneID" id="85329971"/>
<evidence type="ECO:0000256" key="1">
    <source>
        <dbReference type="SAM" id="MobiDB-lite"/>
    </source>
</evidence>
<evidence type="ECO:0000313" key="4">
    <source>
        <dbReference type="Proteomes" id="UP001172101"/>
    </source>
</evidence>
<sequence>MLLRHHHHPHLILILILILIRPLFYSHGIIEHRSFQPTSSYIQPHSRATAISNPPKPHFADAASSSASSSRSSSLSTGKLSNTSTSRPNSTLASTDKSNASSAAEPSSTSASSSGESSAAGAKAPVPVFLHVLDVGRSDTALLDKLNNMGMGSWNGHNPWAPAPPSYPSCPSQPGGSQQPAAAAGGGGGGSGHNHPWYNPSPMGVSNTNPDDGQNNCVWVSLARFQNRRTVNQLWEAHFRGSLPDREITPHGALGITTRLNLAYTQKVYDSNSQASAYQQMLAG</sequence>
<feature type="chain" id="PRO_5041229074" evidence="2">
    <location>
        <begin position="27"/>
        <end position="284"/>
    </location>
</feature>
<feature type="region of interest" description="Disordered" evidence="1">
    <location>
        <begin position="41"/>
        <end position="122"/>
    </location>
</feature>
<feature type="compositionally biased region" description="Low complexity" evidence="1">
    <location>
        <begin position="62"/>
        <end position="86"/>
    </location>
</feature>
<protein>
    <submittedName>
        <fullName evidence="3">Uncharacterized protein</fullName>
    </submittedName>
</protein>
<feature type="region of interest" description="Disordered" evidence="1">
    <location>
        <begin position="164"/>
        <end position="196"/>
    </location>
</feature>
<evidence type="ECO:0000313" key="3">
    <source>
        <dbReference type="EMBL" id="KAK0712939.1"/>
    </source>
</evidence>
<dbReference type="AlphaFoldDB" id="A0AA40DR04"/>
<feature type="compositionally biased region" description="Low complexity" evidence="1">
    <location>
        <begin position="169"/>
        <end position="183"/>
    </location>
</feature>
<comment type="caution">
    <text evidence="3">The sequence shown here is derived from an EMBL/GenBank/DDBJ whole genome shotgun (WGS) entry which is preliminary data.</text>
</comment>
<keyword evidence="4" id="KW-1185">Reference proteome</keyword>